<evidence type="ECO:0000313" key="2">
    <source>
        <dbReference type="Proteomes" id="UP000235584"/>
    </source>
</evidence>
<keyword evidence="2" id="KW-1185">Reference proteome</keyword>
<evidence type="ECO:0000313" key="1">
    <source>
        <dbReference type="EMBL" id="AUN99400.1"/>
    </source>
</evidence>
<dbReference type="OrthoDB" id="5287441at2"/>
<sequence length="607" mass="68029">MKTLLMMTLIALSTALFAKGGDDAGNGGFAYKQSIKILKMASEELEDKIAHSTLQDLSDYPERREILQRTLKYDNLRQLYFWVRYRDGKKLAMDYQVKPARVTILAPYYQAFAGKTDTELEDASLEVQKRLLHEASHIWGYNEAAAEKFSIAFLAEQADLPRPTKTIAIKPDFCSCRMGRPDIVNGCDSFCAVQPYSMAAILYVNTAPEADVALNPKLGNLYNWCTTQLDHDEVAPQCVLNAWDGKNSINIPVTLKTNSNSFSANISQLSTERTWVLKLVENKTGSNAQTKEFQIRRKELMPEDGGVGGALKIAPANQYTCLIYGGKTDAMGEIIRTTYVRKYYYYPNNETPAPVPAVGGARQSQIVCHDEQLYPGADSYLYERLELQPAHFLAWDKADLRFTYDVGNSGKLRINKILEDRLLSEFGINTTLSLFNLLNYSNRPSSLSTNPSNVPVGYVMVPFSTVTGTTFCPTATDFQGNQPLMSLLGDYMNSTEALYIAEKEPETIQDGTVYKTVYGTMFITDSDLQGIAFTIENGVKKLVTRADYHSKRVYYYWPKHPTLDPLTANNRKLFVVKAPNELNENSMSGLPTSIQTSDKRIGCVPRK</sequence>
<accession>A0A2K9NV74</accession>
<organism evidence="1 2">
    <name type="scientific">Bacteriovorax stolpii</name>
    <name type="common">Bdellovibrio stolpii</name>
    <dbReference type="NCBI Taxonomy" id="960"/>
    <lineage>
        <taxon>Bacteria</taxon>
        <taxon>Pseudomonadati</taxon>
        <taxon>Bdellovibrionota</taxon>
        <taxon>Bacteriovoracia</taxon>
        <taxon>Bacteriovoracales</taxon>
        <taxon>Bacteriovoracaceae</taxon>
        <taxon>Bacteriovorax</taxon>
    </lineage>
</organism>
<dbReference type="RefSeq" id="WP_102244691.1">
    <property type="nucleotide sequence ID" value="NZ_CP025704.1"/>
</dbReference>
<dbReference type="Proteomes" id="UP000235584">
    <property type="component" value="Chromosome"/>
</dbReference>
<name>A0A2K9NV74_BACTC</name>
<gene>
    <name evidence="1" type="ORF">C0V70_15055</name>
</gene>
<reference evidence="1 2" key="1">
    <citation type="submission" date="2018-01" db="EMBL/GenBank/DDBJ databases">
        <title>Complete genome sequence of Bacteriovorax stolpii DSM12778.</title>
        <authorList>
            <person name="Tang B."/>
            <person name="Chang J."/>
        </authorList>
    </citation>
    <scope>NUCLEOTIDE SEQUENCE [LARGE SCALE GENOMIC DNA]</scope>
    <source>
        <strain evidence="1 2">DSM 12778</strain>
    </source>
</reference>
<dbReference type="KEGG" id="bsto:C0V70_15055"/>
<proteinExistence type="predicted"/>
<dbReference type="EMBL" id="CP025704">
    <property type="protein sequence ID" value="AUN99400.1"/>
    <property type="molecule type" value="Genomic_DNA"/>
</dbReference>
<dbReference type="AlphaFoldDB" id="A0A2K9NV74"/>
<protein>
    <submittedName>
        <fullName evidence="1">Uncharacterized protein</fullName>
    </submittedName>
</protein>